<organism evidence="3">
    <name type="scientific">Brugia pahangi</name>
    <name type="common">Filarial nematode worm</name>
    <dbReference type="NCBI Taxonomy" id="6280"/>
    <lineage>
        <taxon>Eukaryota</taxon>
        <taxon>Metazoa</taxon>
        <taxon>Ecdysozoa</taxon>
        <taxon>Nematoda</taxon>
        <taxon>Chromadorea</taxon>
        <taxon>Rhabditida</taxon>
        <taxon>Spirurina</taxon>
        <taxon>Spiruromorpha</taxon>
        <taxon>Filarioidea</taxon>
        <taxon>Onchocercidae</taxon>
        <taxon>Brugia</taxon>
    </lineage>
</organism>
<evidence type="ECO:0000313" key="3">
    <source>
        <dbReference type="WBParaSite" id="BPAG_0000747701-mRNA-1"/>
    </source>
</evidence>
<dbReference type="EMBL" id="UZAD01008450">
    <property type="protein sequence ID" value="VDN88626.1"/>
    <property type="molecule type" value="Genomic_DNA"/>
</dbReference>
<gene>
    <name evidence="1" type="ORF">BPAG_LOCUS7440</name>
</gene>
<dbReference type="AlphaFoldDB" id="A0A0N4TGY9"/>
<keyword evidence="2" id="KW-1185">Reference proteome</keyword>
<dbReference type="Proteomes" id="UP000278627">
    <property type="component" value="Unassembled WGS sequence"/>
</dbReference>
<dbReference type="WBParaSite" id="BPAG_0000747701-mRNA-1">
    <property type="protein sequence ID" value="BPAG_0000747701-mRNA-1"/>
    <property type="gene ID" value="BPAG_0000747701"/>
</dbReference>
<name>A0A0N4TGY9_BRUPA</name>
<sequence>MLNFFVSITETTEQFILQYLGDHEAPRKLTEHNHVLLSVVKHTQTVIRRSKSTAETPPIEMLNMNAERMDIHDAMDKYKVFS</sequence>
<reference evidence="1 2" key="2">
    <citation type="submission" date="2018-11" db="EMBL/GenBank/DDBJ databases">
        <authorList>
            <consortium name="Pathogen Informatics"/>
        </authorList>
    </citation>
    <scope>NUCLEOTIDE SEQUENCE [LARGE SCALE GENOMIC DNA]</scope>
</reference>
<accession>A0A0N4TGY9</accession>
<evidence type="ECO:0000313" key="2">
    <source>
        <dbReference type="Proteomes" id="UP000278627"/>
    </source>
</evidence>
<proteinExistence type="predicted"/>
<protein>
    <submittedName>
        <fullName evidence="1 3">Uncharacterized protein</fullName>
    </submittedName>
</protein>
<dbReference type="STRING" id="6280.A0A0N4TGY9"/>
<evidence type="ECO:0000313" key="1">
    <source>
        <dbReference type="EMBL" id="VDN88626.1"/>
    </source>
</evidence>
<reference evidence="3" key="1">
    <citation type="submission" date="2017-02" db="UniProtKB">
        <authorList>
            <consortium name="WormBaseParasite"/>
        </authorList>
    </citation>
    <scope>IDENTIFICATION</scope>
</reference>